<accession>A0ACC3TCD0</accession>
<evidence type="ECO:0000313" key="2">
    <source>
        <dbReference type="Proteomes" id="UP001489719"/>
    </source>
</evidence>
<dbReference type="Proteomes" id="UP001489719">
    <property type="component" value="Unassembled WGS sequence"/>
</dbReference>
<gene>
    <name evidence="1" type="ORF">V1517DRAFT_282882</name>
</gene>
<evidence type="ECO:0000313" key="1">
    <source>
        <dbReference type="EMBL" id="KAK9318814.1"/>
    </source>
</evidence>
<proteinExistence type="predicted"/>
<sequence length="471" mass="52229">MTMRSQIPHYPRDFLADWTYDLVSDFEREGVTASWRSGQPVVWGSESRKLEFNEVVSAASFSVGEELLAVATGKEVHIFGLNTLDLKQVLRGHTHKVRSVKFCPVSPDGDGYVLVSSSVSDNGLDSMIIIWMLDEQGKNRHEDEEPVNVEDLAVKATEAAMQELVRGQWWMRDETESDKLLEEVKEIVWRADARHAIRNNTVLCGDLVGGGSSPFIDDGRSLVYITEHLASSSGAATTSTIVIWDMEKREERLSLEGHMDRITWVGISPDKATMASASWDETLKLWDGSTGQLKVDIGPSGAQNSTAAFSPDSKTIAVVNGSPIMHIHNVADGSLISKIVVPLGIVRSLAWSPDGHSVAAGGSGIVYFWNPCTGVQEQKWQLHNKYGEWFRPFLETGAVQWLDSEGKMLAFKGSEGGVNVYDSVQNNKWRSDAKRGDMTIMADPDLLYYLRSARELVSVDSDQTVRFWSLN</sequence>
<name>A0ACC3TCD0_9ASCO</name>
<keyword evidence="2" id="KW-1185">Reference proteome</keyword>
<organism evidence="1 2">
    <name type="scientific">Lipomyces orientalis</name>
    <dbReference type="NCBI Taxonomy" id="1233043"/>
    <lineage>
        <taxon>Eukaryota</taxon>
        <taxon>Fungi</taxon>
        <taxon>Dikarya</taxon>
        <taxon>Ascomycota</taxon>
        <taxon>Saccharomycotina</taxon>
        <taxon>Lipomycetes</taxon>
        <taxon>Lipomycetales</taxon>
        <taxon>Lipomycetaceae</taxon>
        <taxon>Lipomyces</taxon>
    </lineage>
</organism>
<protein>
    <submittedName>
        <fullName evidence="1">WD40-repeat-containing domain protein</fullName>
    </submittedName>
</protein>
<dbReference type="EMBL" id="MU970298">
    <property type="protein sequence ID" value="KAK9318814.1"/>
    <property type="molecule type" value="Genomic_DNA"/>
</dbReference>
<reference evidence="2" key="1">
    <citation type="journal article" date="2024" name="Front. Bioeng. Biotechnol.">
        <title>Genome-scale model development and genomic sequencing of the oleaginous clade Lipomyces.</title>
        <authorList>
            <person name="Czajka J.J."/>
            <person name="Han Y."/>
            <person name="Kim J."/>
            <person name="Mondo S.J."/>
            <person name="Hofstad B.A."/>
            <person name="Robles A."/>
            <person name="Haridas S."/>
            <person name="Riley R."/>
            <person name="LaButti K."/>
            <person name="Pangilinan J."/>
            <person name="Andreopoulos W."/>
            <person name="Lipzen A."/>
            <person name="Yan J."/>
            <person name="Wang M."/>
            <person name="Ng V."/>
            <person name="Grigoriev I.V."/>
            <person name="Spatafora J.W."/>
            <person name="Magnuson J.K."/>
            <person name="Baker S.E."/>
            <person name="Pomraning K.R."/>
        </authorList>
    </citation>
    <scope>NUCLEOTIDE SEQUENCE [LARGE SCALE GENOMIC DNA]</scope>
    <source>
        <strain evidence="2">CBS 10300</strain>
    </source>
</reference>
<comment type="caution">
    <text evidence="1">The sequence shown here is derived from an EMBL/GenBank/DDBJ whole genome shotgun (WGS) entry which is preliminary data.</text>
</comment>